<evidence type="ECO:0000313" key="1">
    <source>
        <dbReference type="EMBL" id="CAJ1389555.1"/>
    </source>
</evidence>
<reference evidence="1" key="1">
    <citation type="submission" date="2023-08" db="EMBL/GenBank/DDBJ databases">
        <authorList>
            <person name="Chen Y."/>
            <person name="Shah S."/>
            <person name="Dougan E. K."/>
            <person name="Thang M."/>
            <person name="Chan C."/>
        </authorList>
    </citation>
    <scope>NUCLEOTIDE SEQUENCE</scope>
</reference>
<name>A0AA36N3S8_9DINO</name>
<sequence>MGLAASLEEKLRGGVLDSKLADIKQAKKLRDLELATRIASTRERLCWIGAYYGLVGVVSLARSATLRWQNVRLHWDNAFLPLNVVFLCMPPFVSGYQLDLAMHPISLMGYQVGGKANRIAEEAMRIRNGEAHHWFNCRYLPWVEDSTCVLQQPVCLPAVLEPAYHRERLMANRARHAKELPPEPEWAYFAKRCAE</sequence>
<organism evidence="1 2">
    <name type="scientific">Effrenium voratum</name>
    <dbReference type="NCBI Taxonomy" id="2562239"/>
    <lineage>
        <taxon>Eukaryota</taxon>
        <taxon>Sar</taxon>
        <taxon>Alveolata</taxon>
        <taxon>Dinophyceae</taxon>
        <taxon>Suessiales</taxon>
        <taxon>Symbiodiniaceae</taxon>
        <taxon>Effrenium</taxon>
    </lineage>
</organism>
<dbReference type="AlphaFoldDB" id="A0AA36N3S8"/>
<dbReference type="EMBL" id="CAUJNA010001890">
    <property type="protein sequence ID" value="CAJ1389555.1"/>
    <property type="molecule type" value="Genomic_DNA"/>
</dbReference>
<comment type="caution">
    <text evidence="1">The sequence shown here is derived from an EMBL/GenBank/DDBJ whole genome shotgun (WGS) entry which is preliminary data.</text>
</comment>
<dbReference type="Proteomes" id="UP001178507">
    <property type="component" value="Unassembled WGS sequence"/>
</dbReference>
<accession>A0AA36N3S8</accession>
<evidence type="ECO:0000313" key="2">
    <source>
        <dbReference type="Proteomes" id="UP001178507"/>
    </source>
</evidence>
<gene>
    <name evidence="1" type="ORF">EVOR1521_LOCUS15152</name>
</gene>
<proteinExistence type="predicted"/>
<keyword evidence="2" id="KW-1185">Reference proteome</keyword>
<protein>
    <submittedName>
        <fullName evidence="1">Uncharacterized protein</fullName>
    </submittedName>
</protein>